<sequence>MRRRFYLPALLTLALSACSSVPEHAEPEIPDTWLHTADSQAVDAETLANWWQQFEDPALTRLVSKAMQQSYDTRLAMLRVNSARAQLRQSRAGLFPALDLPGSASRQWIENDQDVEPDSPLAEFGLDDDIRFDSWELALQASWELDLFGATRARTQSAGQMVRSAQAEAIAARLAVASNTAQGYIQLRALQNQFALLEEGIEIASELERVAGLLFEAGEVTRLDVEAAAAEKASLQADLAELEINLDEALLGLDTLLAEPPGTTAGEIPAQARVPLAERPIPAGQPLDLLRRRPDLIAAAAQLEGSRLQSLAARRDLFPTLAVQAAVGRSGMSINGDYGSASNFSRIGATFGLPILDFGRRGSAIDLADLEGESSYIGFQQALAEALIDVERGLATSAGQQRRHAALQRSLAHYQRTFDLASTSYRLGEANLDEVLDAQRGLLQARQSYLQGRTALATAQVALFVALGGGWQAEVAGEEQGSKSAAVDSEMESIQR</sequence>
<dbReference type="NCBIfam" id="TIGR01845">
    <property type="entry name" value="outer_NodT"/>
    <property type="match status" value="1"/>
</dbReference>
<evidence type="ECO:0000313" key="10">
    <source>
        <dbReference type="EMBL" id="QFY58635.1"/>
    </source>
</evidence>
<evidence type="ECO:0000256" key="8">
    <source>
        <dbReference type="SAM" id="Coils"/>
    </source>
</evidence>
<dbReference type="Pfam" id="PF02321">
    <property type="entry name" value="OEP"/>
    <property type="match status" value="2"/>
</dbReference>
<evidence type="ECO:0000256" key="4">
    <source>
        <dbReference type="ARBA" id="ARBA00023139"/>
    </source>
</evidence>
<feature type="chain" id="PRO_5041514902" evidence="7">
    <location>
        <begin position="26"/>
        <end position="496"/>
    </location>
</feature>
<reference evidence="9 11" key="1">
    <citation type="submission" date="2017-09" db="EMBL/GenBank/DDBJ databases">
        <title>Bacterial and phytoplankton interrelationship in Kongsfjorden, an Arctic fjord.</title>
        <authorList>
            <person name="Sinha R."/>
            <person name="Krishnan K."/>
        </authorList>
    </citation>
    <scope>NUCLEOTIDE SEQUENCE [LARGE SCALE GENOMIC DNA]</scope>
    <source>
        <strain evidence="9 11">58</strain>
    </source>
</reference>
<dbReference type="GO" id="GO:0009279">
    <property type="term" value="C:cell outer membrane"/>
    <property type="evidence" value="ECO:0007669"/>
    <property type="project" value="UniProtKB-SubCell"/>
</dbReference>
<dbReference type="PANTHER" id="PTHR30203:SF29">
    <property type="entry name" value="PROTEIN CYAE"/>
    <property type="match status" value="1"/>
</dbReference>
<evidence type="ECO:0000313" key="11">
    <source>
        <dbReference type="Proteomes" id="UP000243750"/>
    </source>
</evidence>
<dbReference type="EMBL" id="CP033116">
    <property type="protein sequence ID" value="QFY58635.1"/>
    <property type="molecule type" value="Genomic_DNA"/>
</dbReference>
<evidence type="ECO:0000313" key="9">
    <source>
        <dbReference type="EMBL" id="PCD00691.1"/>
    </source>
</evidence>
<dbReference type="EMBL" id="NWMT01000063">
    <property type="protein sequence ID" value="PCD00691.1"/>
    <property type="molecule type" value="Genomic_DNA"/>
</dbReference>
<dbReference type="PROSITE" id="PS51257">
    <property type="entry name" value="PROKAR_LIPOPROTEIN"/>
    <property type="match status" value="1"/>
</dbReference>
<dbReference type="Gene3D" id="1.20.1600.10">
    <property type="entry name" value="Outer membrane efflux proteins (OEP)"/>
    <property type="match status" value="1"/>
</dbReference>
<evidence type="ECO:0000256" key="6">
    <source>
        <dbReference type="ARBA" id="ARBA00023288"/>
    </source>
</evidence>
<comment type="subcellular location">
    <subcellularLocation>
        <location evidence="7">Cell outer membrane</location>
        <topology evidence="7">Lipid-anchor</topology>
    </subcellularLocation>
</comment>
<feature type="coiled-coil region" evidence="8">
    <location>
        <begin position="187"/>
        <end position="259"/>
    </location>
</feature>
<keyword evidence="5" id="KW-0998">Cell outer membrane</keyword>
<comment type="similarity">
    <text evidence="1 7">Belongs to the outer membrane factor (OMF) (TC 1.B.17) family.</text>
</comment>
<evidence type="ECO:0000313" key="12">
    <source>
        <dbReference type="Proteomes" id="UP000344571"/>
    </source>
</evidence>
<dbReference type="PANTHER" id="PTHR30203">
    <property type="entry name" value="OUTER MEMBRANE CATION EFFLUX PROTEIN"/>
    <property type="match status" value="1"/>
</dbReference>
<keyword evidence="7" id="KW-0732">Signal</keyword>
<reference evidence="10 12" key="2">
    <citation type="submission" date="2018-10" db="EMBL/GenBank/DDBJ databases">
        <title>Complete genome sequence of Pseudomonas pelagia strain Kongs-67.</title>
        <authorList>
            <person name="Sinha R.K."/>
            <person name="Krishnan K."/>
        </authorList>
    </citation>
    <scope>NUCLEOTIDE SEQUENCE [LARGE SCALE GENOMIC DNA]</scope>
    <source>
        <strain evidence="10 12">Kongs-67</strain>
    </source>
</reference>
<keyword evidence="2 7" id="KW-1134">Transmembrane beta strand</keyword>
<dbReference type="Proteomes" id="UP000243750">
    <property type="component" value="Unassembled WGS sequence"/>
</dbReference>
<dbReference type="Proteomes" id="UP000344571">
    <property type="component" value="Chromosome"/>
</dbReference>
<proteinExistence type="inferred from homology"/>
<evidence type="ECO:0000256" key="1">
    <source>
        <dbReference type="ARBA" id="ARBA00007613"/>
    </source>
</evidence>
<keyword evidence="6 7" id="KW-0449">Lipoprotein</keyword>
<dbReference type="InterPro" id="IPR003423">
    <property type="entry name" value="OMP_efflux"/>
</dbReference>
<protein>
    <submittedName>
        <fullName evidence="10">Efflux transporter outer membrane subunit</fullName>
    </submittedName>
    <submittedName>
        <fullName evidence="9">RND transporter</fullName>
    </submittedName>
</protein>
<evidence type="ECO:0000256" key="2">
    <source>
        <dbReference type="ARBA" id="ARBA00022452"/>
    </source>
</evidence>
<name>A0AA91U5E7_9GAMM</name>
<dbReference type="SUPFAM" id="SSF56954">
    <property type="entry name" value="Outer membrane efflux proteins (OEP)"/>
    <property type="match status" value="1"/>
</dbReference>
<evidence type="ECO:0000256" key="7">
    <source>
        <dbReference type="RuleBase" id="RU362097"/>
    </source>
</evidence>
<keyword evidence="7" id="KW-0472">Membrane</keyword>
<keyword evidence="8" id="KW-0175">Coiled coil</keyword>
<keyword evidence="12" id="KW-1185">Reference proteome</keyword>
<dbReference type="GO" id="GO:0015562">
    <property type="term" value="F:efflux transmembrane transporter activity"/>
    <property type="evidence" value="ECO:0007669"/>
    <property type="project" value="InterPro"/>
</dbReference>
<dbReference type="InterPro" id="IPR010131">
    <property type="entry name" value="MdtP/NodT-like"/>
</dbReference>
<accession>A0AA91U5E7</accession>
<dbReference type="Gene3D" id="2.20.200.10">
    <property type="entry name" value="Outer membrane efflux proteins (OEP)"/>
    <property type="match status" value="1"/>
</dbReference>
<keyword evidence="4 7" id="KW-0564">Palmitate</keyword>
<gene>
    <name evidence="9" type="ORF">CO192_05035</name>
    <name evidence="10" type="ORF">EAO82_02000</name>
</gene>
<dbReference type="RefSeq" id="WP_096345639.1">
    <property type="nucleotide sequence ID" value="NZ_CP033116.1"/>
</dbReference>
<feature type="signal peptide" evidence="7">
    <location>
        <begin position="1"/>
        <end position="25"/>
    </location>
</feature>
<organism evidence="9 11">
    <name type="scientific">Halopseudomonas pelagia</name>
    <dbReference type="NCBI Taxonomy" id="553151"/>
    <lineage>
        <taxon>Bacteria</taxon>
        <taxon>Pseudomonadati</taxon>
        <taxon>Pseudomonadota</taxon>
        <taxon>Gammaproteobacteria</taxon>
        <taxon>Pseudomonadales</taxon>
        <taxon>Pseudomonadaceae</taxon>
        <taxon>Halopseudomonas</taxon>
    </lineage>
</organism>
<evidence type="ECO:0000256" key="3">
    <source>
        <dbReference type="ARBA" id="ARBA00022692"/>
    </source>
</evidence>
<keyword evidence="3 7" id="KW-0812">Transmembrane</keyword>
<evidence type="ECO:0000256" key="5">
    <source>
        <dbReference type="ARBA" id="ARBA00023237"/>
    </source>
</evidence>
<dbReference type="AlphaFoldDB" id="A0AA91U5E7"/>